<dbReference type="Gramene" id="evm.model.10.268">
    <property type="protein sequence ID" value="cds.evm.model.10.268"/>
    <property type="gene ID" value="evm.TU.10.268"/>
</dbReference>
<feature type="compositionally biased region" description="Basic and acidic residues" evidence="3">
    <location>
        <begin position="320"/>
        <end position="343"/>
    </location>
</feature>
<dbReference type="SMART" id="SM00297">
    <property type="entry name" value="BROMO"/>
    <property type="match status" value="1"/>
</dbReference>
<keyword evidence="1 2" id="KW-0103">Bromodomain</keyword>
<dbReference type="Proteomes" id="UP000596661">
    <property type="component" value="Unassembled WGS sequence"/>
</dbReference>
<accession>A0A803QN24</accession>
<feature type="compositionally biased region" description="Polar residues" evidence="3">
    <location>
        <begin position="286"/>
        <end position="295"/>
    </location>
</feature>
<evidence type="ECO:0000313" key="5">
    <source>
        <dbReference type="EnsemblPlants" id="cds.evm.model.10.268"/>
    </source>
</evidence>
<dbReference type="EnsemblPlants" id="evm.model.10.268">
    <property type="protein sequence ID" value="cds.evm.model.10.268"/>
    <property type="gene ID" value="evm.TU.10.268"/>
</dbReference>
<dbReference type="EMBL" id="UZAU01000789">
    <property type="status" value="NOT_ANNOTATED_CDS"/>
    <property type="molecule type" value="Genomic_DNA"/>
</dbReference>
<evidence type="ECO:0000259" key="4">
    <source>
        <dbReference type="PROSITE" id="PS50014"/>
    </source>
</evidence>
<evidence type="ECO:0000256" key="1">
    <source>
        <dbReference type="ARBA" id="ARBA00023117"/>
    </source>
</evidence>
<proteinExistence type="predicted"/>
<organism evidence="5 6">
    <name type="scientific">Cannabis sativa</name>
    <name type="common">Hemp</name>
    <name type="synonym">Marijuana</name>
    <dbReference type="NCBI Taxonomy" id="3483"/>
    <lineage>
        <taxon>Eukaryota</taxon>
        <taxon>Viridiplantae</taxon>
        <taxon>Streptophyta</taxon>
        <taxon>Embryophyta</taxon>
        <taxon>Tracheophyta</taxon>
        <taxon>Spermatophyta</taxon>
        <taxon>Magnoliopsida</taxon>
        <taxon>eudicotyledons</taxon>
        <taxon>Gunneridae</taxon>
        <taxon>Pentapetalae</taxon>
        <taxon>rosids</taxon>
        <taxon>fabids</taxon>
        <taxon>Rosales</taxon>
        <taxon>Cannabaceae</taxon>
        <taxon>Cannabis</taxon>
    </lineage>
</organism>
<dbReference type="PANTHER" id="PTHR46136">
    <property type="entry name" value="TRANSCRIPTION FACTOR GTE8"/>
    <property type="match status" value="1"/>
</dbReference>
<dbReference type="PANTHER" id="PTHR46136:SF19">
    <property type="entry name" value="TRANSCRIPTION FACTOR GTE12"/>
    <property type="match status" value="1"/>
</dbReference>
<sequence>MMLVQPKRLKIKFSKGDINTDPPGISCGDGINDYMRSNTSVAVGNKRVSTWMVGCPKEKKQKTETSALAMCSSILEDLMSHEFGWIFNQPVDPVALNILDYLTIITKPMDLGTIKSKLDKNDYYGVAEFAADVRLTFSNAMHYNPPMNDVHAMAKTLSCIFEKKYKVLQNRFGSDTLLKDTMQKCDAPALLVNRSAPKRSLPLKGKVVRCSSEARAADIVEHSKTNTYSMQKLGKNFIEGTDNSSRRPCVSINAKKPSSVTLKQCSSRSGTESSGRRTTVSANAKKPSSITVKQCSSGSCSEISSDRSLGKNHPCSATSRIDRRPRPDPESERDNISSSREESTPTVKLSLQEALRAAKAVAAKLKSHYAETTLKVEDKRCIDPFKAIQGNKITNLEKKHNKKSGQRQPEIEEEVMTEVVSRTKTELGLKHQREREREAARVALDKVVEEADIDQTLEYFEALERLCGYKPSCRFTRRGNHCYIESSGLSLTRSPLEKLGLFLKEEYMDGEEDD</sequence>
<dbReference type="OrthoDB" id="21449at2759"/>
<keyword evidence="6" id="KW-1185">Reference proteome</keyword>
<dbReference type="Gene3D" id="1.20.920.10">
    <property type="entry name" value="Bromodomain-like"/>
    <property type="match status" value="1"/>
</dbReference>
<feature type="region of interest" description="Disordered" evidence="3">
    <location>
        <begin position="260"/>
        <end position="347"/>
    </location>
</feature>
<dbReference type="AlphaFoldDB" id="A0A803QN24"/>
<dbReference type="OMA" id="GHEFGWL"/>
<dbReference type="PRINTS" id="PR00503">
    <property type="entry name" value="BROMODOMAIN"/>
</dbReference>
<dbReference type="InterPro" id="IPR052442">
    <property type="entry name" value="Env_Response_Regulator"/>
</dbReference>
<dbReference type="InterPro" id="IPR001487">
    <property type="entry name" value="Bromodomain"/>
</dbReference>
<evidence type="ECO:0000313" key="6">
    <source>
        <dbReference type="Proteomes" id="UP000596661"/>
    </source>
</evidence>
<protein>
    <recommendedName>
        <fullName evidence="4">Bromo domain-containing protein</fullName>
    </recommendedName>
</protein>
<dbReference type="Pfam" id="PF00439">
    <property type="entry name" value="Bromodomain"/>
    <property type="match status" value="1"/>
</dbReference>
<evidence type="ECO:0000256" key="3">
    <source>
        <dbReference type="SAM" id="MobiDB-lite"/>
    </source>
</evidence>
<reference evidence="5" key="1">
    <citation type="submission" date="2021-03" db="UniProtKB">
        <authorList>
            <consortium name="EnsemblPlants"/>
        </authorList>
    </citation>
    <scope>IDENTIFICATION</scope>
</reference>
<dbReference type="SUPFAM" id="SSF47370">
    <property type="entry name" value="Bromodomain"/>
    <property type="match status" value="1"/>
</dbReference>
<gene>
    <name evidence="5" type="primary">LOC115701223</name>
</gene>
<evidence type="ECO:0000256" key="2">
    <source>
        <dbReference type="PROSITE-ProRule" id="PRU00035"/>
    </source>
</evidence>
<dbReference type="PROSITE" id="PS50014">
    <property type="entry name" value="BROMODOMAIN_2"/>
    <property type="match status" value="1"/>
</dbReference>
<name>A0A803QN24_CANSA</name>
<dbReference type="InterPro" id="IPR036427">
    <property type="entry name" value="Bromodomain-like_sf"/>
</dbReference>
<feature type="compositionally biased region" description="Low complexity" evidence="3">
    <location>
        <begin position="266"/>
        <end position="281"/>
    </location>
</feature>
<feature type="domain" description="Bromo" evidence="4">
    <location>
        <begin position="79"/>
        <end position="151"/>
    </location>
</feature>